<dbReference type="OrthoDB" id="9835732at2759"/>
<name>A0A5A7QEE9_STRAF</name>
<gene>
    <name evidence="1" type="ORF">STAS_19092</name>
</gene>
<keyword evidence="2" id="KW-1185">Reference proteome</keyword>
<protein>
    <submittedName>
        <fullName evidence="1">Chaperone protein ClpB</fullName>
    </submittedName>
</protein>
<organism evidence="1 2">
    <name type="scientific">Striga asiatica</name>
    <name type="common">Asiatic witchweed</name>
    <name type="synonym">Buchnera asiatica</name>
    <dbReference type="NCBI Taxonomy" id="4170"/>
    <lineage>
        <taxon>Eukaryota</taxon>
        <taxon>Viridiplantae</taxon>
        <taxon>Streptophyta</taxon>
        <taxon>Embryophyta</taxon>
        <taxon>Tracheophyta</taxon>
        <taxon>Spermatophyta</taxon>
        <taxon>Magnoliopsida</taxon>
        <taxon>eudicotyledons</taxon>
        <taxon>Gunneridae</taxon>
        <taxon>Pentapetalae</taxon>
        <taxon>asterids</taxon>
        <taxon>lamiids</taxon>
        <taxon>Lamiales</taxon>
        <taxon>Orobanchaceae</taxon>
        <taxon>Buchnereae</taxon>
        <taxon>Striga</taxon>
    </lineage>
</organism>
<comment type="caution">
    <text evidence="1">The sequence shown here is derived from an EMBL/GenBank/DDBJ whole genome shotgun (WGS) entry which is preliminary data.</text>
</comment>
<evidence type="ECO:0000313" key="1">
    <source>
        <dbReference type="EMBL" id="GER42321.1"/>
    </source>
</evidence>
<accession>A0A5A7QEE9</accession>
<sequence>MNCDKTVPTSIKLAAVGDHHRPRGPAAPRPGLLHHFHDVVPFHHLPEHHVLAVEPLRLPRADEELRAVGPRPGVRHRQDPRPGVLPHEVLVGELGAVDRLAADAVSRREIAALAHEIGDHAVEGRPLVMEGLAGFSDALLAGAQGAEVLGCLRDHVCEELHHDPPGGMATDRHKTNIGEIHSDLNI</sequence>
<reference evidence="2" key="1">
    <citation type="journal article" date="2019" name="Curr. Biol.">
        <title>Genome Sequence of Striga asiatica Provides Insight into the Evolution of Plant Parasitism.</title>
        <authorList>
            <person name="Yoshida S."/>
            <person name="Kim S."/>
            <person name="Wafula E.K."/>
            <person name="Tanskanen J."/>
            <person name="Kim Y.M."/>
            <person name="Honaas L."/>
            <person name="Yang Z."/>
            <person name="Spallek T."/>
            <person name="Conn C.E."/>
            <person name="Ichihashi Y."/>
            <person name="Cheong K."/>
            <person name="Cui S."/>
            <person name="Der J.P."/>
            <person name="Gundlach H."/>
            <person name="Jiao Y."/>
            <person name="Hori C."/>
            <person name="Ishida J.K."/>
            <person name="Kasahara H."/>
            <person name="Kiba T."/>
            <person name="Kim M.S."/>
            <person name="Koo N."/>
            <person name="Laohavisit A."/>
            <person name="Lee Y.H."/>
            <person name="Lumba S."/>
            <person name="McCourt P."/>
            <person name="Mortimer J.C."/>
            <person name="Mutuku J.M."/>
            <person name="Nomura T."/>
            <person name="Sasaki-Sekimoto Y."/>
            <person name="Seto Y."/>
            <person name="Wang Y."/>
            <person name="Wakatake T."/>
            <person name="Sakakibara H."/>
            <person name="Demura T."/>
            <person name="Yamaguchi S."/>
            <person name="Yoneyama K."/>
            <person name="Manabe R.I."/>
            <person name="Nelson D.C."/>
            <person name="Schulman A.H."/>
            <person name="Timko M.P."/>
            <person name="dePamphilis C.W."/>
            <person name="Choi D."/>
            <person name="Shirasu K."/>
        </authorList>
    </citation>
    <scope>NUCLEOTIDE SEQUENCE [LARGE SCALE GENOMIC DNA]</scope>
    <source>
        <strain evidence="2">cv. UVA1</strain>
    </source>
</reference>
<dbReference type="AlphaFoldDB" id="A0A5A7QEE9"/>
<dbReference type="EMBL" id="BKCP01006294">
    <property type="protein sequence ID" value="GER42321.1"/>
    <property type="molecule type" value="Genomic_DNA"/>
</dbReference>
<evidence type="ECO:0000313" key="2">
    <source>
        <dbReference type="Proteomes" id="UP000325081"/>
    </source>
</evidence>
<dbReference type="Proteomes" id="UP000325081">
    <property type="component" value="Unassembled WGS sequence"/>
</dbReference>
<proteinExistence type="predicted"/>